<organism evidence="1 2">
    <name type="scientific">Candidatus Thiodiazotropha taylori</name>
    <dbReference type="NCBI Taxonomy" id="2792791"/>
    <lineage>
        <taxon>Bacteria</taxon>
        <taxon>Pseudomonadati</taxon>
        <taxon>Pseudomonadota</taxon>
        <taxon>Gammaproteobacteria</taxon>
        <taxon>Chromatiales</taxon>
        <taxon>Sedimenticolaceae</taxon>
        <taxon>Candidatus Thiodiazotropha</taxon>
    </lineage>
</organism>
<dbReference type="PANTHER" id="PTHR42941">
    <property type="entry name" value="SLL1037 PROTEIN"/>
    <property type="match status" value="1"/>
</dbReference>
<gene>
    <name evidence="1" type="ORF">JAZ07_12400</name>
</gene>
<evidence type="ECO:0000313" key="1">
    <source>
        <dbReference type="EMBL" id="MCG7947136.1"/>
    </source>
</evidence>
<accession>A0A9E4N3U3</accession>
<sequence length="106" mass="11800">VAVDGDLVKKLIETTPYYAPATVAGGIYRGSDRDTPTFGVKATLVTAEHVDEEVVYQLVKTVFDNLDKFRQLHPAFAHLQAADMLQGNSAPFHKGAMRYYKEKGWL</sequence>
<dbReference type="AlphaFoldDB" id="A0A9E4N3U3"/>
<proteinExistence type="predicted"/>
<reference evidence="1" key="1">
    <citation type="journal article" date="2021" name="Proc. Natl. Acad. Sci. U.S.A.">
        <title>Global biogeography of chemosynthetic symbionts reveals both localized and globally distributed symbiont groups. .</title>
        <authorList>
            <person name="Osvatic J.T."/>
            <person name="Wilkins L.G.E."/>
            <person name="Leibrecht L."/>
            <person name="Leray M."/>
            <person name="Zauner S."/>
            <person name="Polzin J."/>
            <person name="Camacho Y."/>
            <person name="Gros O."/>
            <person name="van Gils J.A."/>
            <person name="Eisen J.A."/>
            <person name="Petersen J.M."/>
            <person name="Yuen B."/>
        </authorList>
    </citation>
    <scope>NUCLEOTIDE SEQUENCE</scope>
    <source>
        <strain evidence="1">MAGclacostrist064TRANS</strain>
    </source>
</reference>
<dbReference type="Proteomes" id="UP000886667">
    <property type="component" value="Unassembled WGS sequence"/>
</dbReference>
<dbReference type="InterPro" id="IPR011852">
    <property type="entry name" value="TRAP_TAXI"/>
</dbReference>
<feature type="non-terminal residue" evidence="1">
    <location>
        <position position="1"/>
    </location>
</feature>
<dbReference type="SUPFAM" id="SSF53850">
    <property type="entry name" value="Periplasmic binding protein-like II"/>
    <property type="match status" value="1"/>
</dbReference>
<dbReference type="PANTHER" id="PTHR42941:SF1">
    <property type="entry name" value="SLL1037 PROTEIN"/>
    <property type="match status" value="1"/>
</dbReference>
<dbReference type="NCBIfam" id="TIGR02122">
    <property type="entry name" value="TRAP_TAXI"/>
    <property type="match status" value="1"/>
</dbReference>
<protein>
    <submittedName>
        <fullName evidence="1">TAXI family TRAP transporter solute-binding subunit</fullName>
    </submittedName>
</protein>
<dbReference type="EMBL" id="JAEPCM010000433">
    <property type="protein sequence ID" value="MCG7947136.1"/>
    <property type="molecule type" value="Genomic_DNA"/>
</dbReference>
<evidence type="ECO:0000313" key="2">
    <source>
        <dbReference type="Proteomes" id="UP000886667"/>
    </source>
</evidence>
<comment type="caution">
    <text evidence="1">The sequence shown here is derived from an EMBL/GenBank/DDBJ whole genome shotgun (WGS) entry which is preliminary data.</text>
</comment>
<name>A0A9E4N3U3_9GAMM</name>
<dbReference type="Gene3D" id="3.40.190.10">
    <property type="entry name" value="Periplasmic binding protein-like II"/>
    <property type="match status" value="1"/>
</dbReference>
<dbReference type="Pfam" id="PF16868">
    <property type="entry name" value="NMT1_3"/>
    <property type="match status" value="1"/>
</dbReference>